<dbReference type="OMA" id="MFLPNNI"/>
<dbReference type="eggNOG" id="ENOG502RFNU">
    <property type="taxonomic scope" value="Eukaryota"/>
</dbReference>
<dbReference type="GO" id="GO:0031930">
    <property type="term" value="P:mitochondria-nucleus signaling pathway"/>
    <property type="evidence" value="ECO:0007669"/>
    <property type="project" value="EnsemblFungi"/>
</dbReference>
<dbReference type="AlphaFoldDB" id="G0WCQ1"/>
<feature type="compositionally biased region" description="Basic residues" evidence="1">
    <location>
        <begin position="572"/>
        <end position="588"/>
    </location>
</feature>
<sequence length="726" mass="81375">MSSDTKDINTASIPKRLKFDDENKFLKVTPNLFTPERLHLFDSIDLYTSLITCSKFIEQGERLHNLSWRIMNKALLKNHNINRSKKRDGVKNIYYVLNPVKNPTNYGSSSSSSSSSTARANNTIQVRSHTQVQPQHAIQTRLHSESNDRSNRTVPTSNKSLFAGNTTALPKSREILLEVSPLPNSASTSTISSRRTSIQPVMEGNKQEATNDNTHTSTSSADVASIPYKSSTGLFSNMTEKYKTTVNNDISHNNGDSSNTNHSNQGSNKIINFKMSTNSVLKKENPQTIVTGFDTNTIITKKVVSNNDSDKITTNITNTLFSRKSPNLKKHSLFAKHSGTDLQKIDVSKSLDKNNNKIFFSSEDEEDDDSDWDSVSEDSDLYADDDDDGFDDLNEDEEDQYYRKQWDKLIFTKNKNKNKNNENRKKMKSNQSSVSSNNTVRSHERVRRSLLSGLFVNETMENQNSNNITNNDESQTTNDNIQITNKKDHSNSTSSMLSLQTQLTPKHNNNTNTTTPAPIHSQDSGLISRLATLETSTVNALGSVSPPRSSDLTSTVNLIKTQQEQQEQQGRSRSRTRTTTKKTSRPRTRRTESFSSIVSEATGERYLHESNAPPTAQTILPTALATHMFLPNNIHQQRMAANIGGSRLTAARLRKQEEMTQREERNAAGGGRGRAGGSISGSNVNSRRESMDIPSKSRNAGFLKTRMEISEEEKIVKDYNRRKQQK</sequence>
<dbReference type="GO" id="GO:0000122">
    <property type="term" value="P:negative regulation of transcription by RNA polymerase II"/>
    <property type="evidence" value="ECO:0007669"/>
    <property type="project" value="EnsemblFungi"/>
</dbReference>
<dbReference type="Pfam" id="PF08550">
    <property type="entry name" value="GATA_AreA"/>
    <property type="match status" value="1"/>
</dbReference>
<dbReference type="GO" id="GO:2000220">
    <property type="term" value="P:regulation of pseudohyphal growth"/>
    <property type="evidence" value="ECO:0007669"/>
    <property type="project" value="EnsemblFungi"/>
</dbReference>
<feature type="region of interest" description="Disordered" evidence="1">
    <location>
        <begin position="561"/>
        <end position="594"/>
    </location>
</feature>
<keyword evidence="4" id="KW-1185">Reference proteome</keyword>
<feature type="compositionally biased region" description="Polar residues" evidence="1">
    <location>
        <begin position="152"/>
        <end position="166"/>
    </location>
</feature>
<evidence type="ECO:0000259" key="2">
    <source>
        <dbReference type="Pfam" id="PF08550"/>
    </source>
</evidence>
<dbReference type="PANTHER" id="PTHR28014">
    <property type="entry name" value="NEGATIVE REGULATOR OF RAS-CAMP PATHWAY"/>
    <property type="match status" value="1"/>
</dbReference>
<feature type="compositionally biased region" description="Basic and acidic residues" evidence="1">
    <location>
        <begin position="656"/>
        <end position="666"/>
    </location>
</feature>
<feature type="compositionally biased region" description="Low complexity" evidence="1">
    <location>
        <begin position="429"/>
        <end position="438"/>
    </location>
</feature>
<dbReference type="GO" id="GO:0005737">
    <property type="term" value="C:cytoplasm"/>
    <property type="evidence" value="ECO:0007669"/>
    <property type="project" value="EnsemblFungi"/>
</dbReference>
<evidence type="ECO:0000313" key="3">
    <source>
        <dbReference type="EMBL" id="CCD25562.1"/>
    </source>
</evidence>
<feature type="domain" description="Nitrogen regulatory protein areA GATA-like" evidence="2">
    <location>
        <begin position="46"/>
        <end position="73"/>
    </location>
</feature>
<accession>G0WCQ1</accession>
<organism evidence="3 4">
    <name type="scientific">Naumovozyma dairenensis (strain ATCC 10597 / BCRC 20456 / CBS 421 / NBRC 0211 / NRRL Y-12639)</name>
    <name type="common">Saccharomyces dairenensis</name>
    <dbReference type="NCBI Taxonomy" id="1071378"/>
    <lineage>
        <taxon>Eukaryota</taxon>
        <taxon>Fungi</taxon>
        <taxon>Dikarya</taxon>
        <taxon>Ascomycota</taxon>
        <taxon>Saccharomycotina</taxon>
        <taxon>Saccharomycetes</taxon>
        <taxon>Saccharomycetales</taxon>
        <taxon>Saccharomycetaceae</taxon>
        <taxon>Naumovozyma</taxon>
    </lineage>
</organism>
<dbReference type="STRING" id="1071378.G0WCQ1"/>
<feature type="region of interest" description="Disordered" evidence="1">
    <location>
        <begin position="656"/>
        <end position="726"/>
    </location>
</feature>
<feature type="compositionally biased region" description="Low complexity" evidence="1">
    <location>
        <begin position="561"/>
        <end position="571"/>
    </location>
</feature>
<dbReference type="GO" id="GO:0006808">
    <property type="term" value="P:regulation of nitrogen utilization"/>
    <property type="evidence" value="ECO:0007669"/>
    <property type="project" value="EnsemblFungi"/>
</dbReference>
<dbReference type="EMBL" id="HE580272">
    <property type="protein sequence ID" value="CCD25562.1"/>
    <property type="molecule type" value="Genomic_DNA"/>
</dbReference>
<reference evidence="3 4" key="1">
    <citation type="journal article" date="2011" name="Proc. Natl. Acad. Sci. U.S.A.">
        <title>Evolutionary erosion of yeast sex chromosomes by mating-type switching accidents.</title>
        <authorList>
            <person name="Gordon J.L."/>
            <person name="Armisen D."/>
            <person name="Proux-Wera E."/>
            <person name="Oheigeartaigh S.S."/>
            <person name="Byrne K.P."/>
            <person name="Wolfe K.H."/>
        </authorList>
    </citation>
    <scope>NUCLEOTIDE SEQUENCE [LARGE SCALE GENOMIC DNA]</scope>
    <source>
        <strain evidence="4">ATCC 10597 / BCRC 20456 / CBS 421 / NBRC 0211 / NRRL Y-12639</strain>
    </source>
</reference>
<evidence type="ECO:0000313" key="4">
    <source>
        <dbReference type="Proteomes" id="UP000000689"/>
    </source>
</evidence>
<feature type="region of interest" description="Disordered" evidence="1">
    <location>
        <begin position="180"/>
        <end position="224"/>
    </location>
</feature>
<dbReference type="RefSeq" id="XP_003670805.1">
    <property type="nucleotide sequence ID" value="XM_003670757.1"/>
</dbReference>
<feature type="compositionally biased region" description="Acidic residues" evidence="1">
    <location>
        <begin position="362"/>
        <end position="394"/>
    </location>
</feature>
<feature type="compositionally biased region" description="Polar residues" evidence="1">
    <location>
        <begin position="207"/>
        <end position="224"/>
    </location>
</feature>
<dbReference type="KEGG" id="ndi:NDAI_0F02440"/>
<dbReference type="InterPro" id="IPR053043">
    <property type="entry name" value="Ras-cAMP_regulatory"/>
</dbReference>
<feature type="compositionally biased region" description="Low complexity" evidence="1">
    <location>
        <begin position="187"/>
        <end position="198"/>
    </location>
</feature>
<dbReference type="GeneID" id="11496900"/>
<feature type="compositionally biased region" description="Polar residues" evidence="1">
    <location>
        <begin position="127"/>
        <end position="138"/>
    </location>
</feature>
<feature type="region of interest" description="Disordered" evidence="1">
    <location>
        <begin position="127"/>
        <end position="166"/>
    </location>
</feature>
<feature type="compositionally biased region" description="Polar residues" evidence="1">
    <location>
        <begin position="459"/>
        <end position="478"/>
    </location>
</feature>
<dbReference type="HOGENOM" id="CLU_023053_0_0_1"/>
<feature type="compositionally biased region" description="Basic and acidic residues" evidence="1">
    <location>
        <begin position="705"/>
        <end position="726"/>
    </location>
</feature>
<protein>
    <recommendedName>
        <fullName evidence="2">Nitrogen regulatory protein areA GATA-like domain-containing protein</fullName>
    </recommendedName>
</protein>
<feature type="region of interest" description="Disordered" evidence="1">
    <location>
        <begin position="359"/>
        <end position="394"/>
    </location>
</feature>
<evidence type="ECO:0000256" key="1">
    <source>
        <dbReference type="SAM" id="MobiDB-lite"/>
    </source>
</evidence>
<dbReference type="Proteomes" id="UP000000689">
    <property type="component" value="Chromosome 6"/>
</dbReference>
<feature type="compositionally biased region" description="Basic and acidic residues" evidence="1">
    <location>
        <begin position="142"/>
        <end position="151"/>
    </location>
</feature>
<feature type="compositionally biased region" description="Gly residues" evidence="1">
    <location>
        <begin position="668"/>
        <end position="679"/>
    </location>
</feature>
<dbReference type="PANTHER" id="PTHR28014:SF1">
    <property type="entry name" value="NEGATIVE REGULATOR OF RAS-CAMP PATHWAY"/>
    <property type="match status" value="1"/>
</dbReference>
<name>G0WCQ1_NAUDC</name>
<feature type="region of interest" description="Disordered" evidence="1">
    <location>
        <begin position="247"/>
        <end position="268"/>
    </location>
</feature>
<dbReference type="InterPro" id="IPR013860">
    <property type="entry name" value="AreA_GATA"/>
</dbReference>
<proteinExistence type="predicted"/>
<dbReference type="OrthoDB" id="5054775at2759"/>
<gene>
    <name evidence="3" type="primary">NDAI0F02440</name>
    <name evidence="3" type="ordered locus">NDAI_0F02440</name>
</gene>
<feature type="region of interest" description="Disordered" evidence="1">
    <location>
        <begin position="412"/>
        <end position="478"/>
    </location>
</feature>